<dbReference type="Gene3D" id="3.40.50.150">
    <property type="entry name" value="Vaccinia Virus protein VP39"/>
    <property type="match status" value="1"/>
</dbReference>
<dbReference type="AlphaFoldDB" id="A0A382STH5"/>
<gene>
    <name evidence="1" type="ORF">METZ01_LOCUS366030</name>
</gene>
<protein>
    <recommendedName>
        <fullName evidence="2">Methyltransferase domain-containing protein</fullName>
    </recommendedName>
</protein>
<proteinExistence type="predicted"/>
<reference evidence="1" key="1">
    <citation type="submission" date="2018-05" db="EMBL/GenBank/DDBJ databases">
        <authorList>
            <person name="Lanie J.A."/>
            <person name="Ng W.-L."/>
            <person name="Kazmierczak K.M."/>
            <person name="Andrzejewski T.M."/>
            <person name="Davidsen T.M."/>
            <person name="Wayne K.J."/>
            <person name="Tettelin H."/>
            <person name="Glass J.I."/>
            <person name="Rusch D."/>
            <person name="Podicherti R."/>
            <person name="Tsui H.-C.T."/>
            <person name="Winkler M.E."/>
        </authorList>
    </citation>
    <scope>NUCLEOTIDE SEQUENCE</scope>
</reference>
<sequence>MIFNYNSRINFHKLLNLINIKKLEILDFGCGNGIWELSKINNKRIKKIVLYDKNKKLLPKLRKKYKNIKIKINFNFNSLVNNKKYNLIIFSSVIQYIQKSDFIKIIEKITKNKKNKIFIAIIDIPFLPRPLEFILMPFFNLRRFFYVSKIFFLKKYKKLDYYTYKKNDFNPLKKKFKIKYIRNLHDLIYLRYSLILESK</sequence>
<name>A0A382STH5_9ZZZZ</name>
<dbReference type="SUPFAM" id="SSF53335">
    <property type="entry name" value="S-adenosyl-L-methionine-dependent methyltransferases"/>
    <property type="match status" value="1"/>
</dbReference>
<dbReference type="Pfam" id="PF13489">
    <property type="entry name" value="Methyltransf_23"/>
    <property type="match status" value="1"/>
</dbReference>
<dbReference type="InterPro" id="IPR029063">
    <property type="entry name" value="SAM-dependent_MTases_sf"/>
</dbReference>
<organism evidence="1">
    <name type="scientific">marine metagenome</name>
    <dbReference type="NCBI Taxonomy" id="408172"/>
    <lineage>
        <taxon>unclassified sequences</taxon>
        <taxon>metagenomes</taxon>
        <taxon>ecological metagenomes</taxon>
    </lineage>
</organism>
<dbReference type="EMBL" id="UINC01131455">
    <property type="protein sequence ID" value="SVD13176.1"/>
    <property type="molecule type" value="Genomic_DNA"/>
</dbReference>
<accession>A0A382STH5</accession>
<evidence type="ECO:0000313" key="1">
    <source>
        <dbReference type="EMBL" id="SVD13176.1"/>
    </source>
</evidence>
<evidence type="ECO:0008006" key="2">
    <source>
        <dbReference type="Google" id="ProtNLM"/>
    </source>
</evidence>